<feature type="region of interest" description="Disordered" evidence="1">
    <location>
        <begin position="162"/>
        <end position="198"/>
    </location>
</feature>
<accession>A0AAE4BNE9</accession>
<sequence length="286" mass="31410">MAYLRKPSVHVDQSSRDAHQSGGSAEWRSRFANFDSFRAWEAFRSSDDLALSKTYCDVAGGLIPGLFLSCLMHWWMSSRPLTIDGDGRYWLARADDDWYAEIRLGKEEVVSARRILEARNLITVREVIGDAVRLISLNMSDFLIALDANTGISAEVRNAGPVHNAARSGTQCPGSRSRHPGGNTKKSEPTTWKASSGTSGTELAAAYEVKSLPSIPWSAPHQDEAPAPKYQPGAVWKNRTTGAEATVFRRDGPEVYVLGSAEGISLFALIRQYVYCGQTDGVRLVE</sequence>
<feature type="region of interest" description="Disordered" evidence="1">
    <location>
        <begin position="1"/>
        <end position="22"/>
    </location>
</feature>
<dbReference type="Proteomes" id="UP001185331">
    <property type="component" value="Unassembled WGS sequence"/>
</dbReference>
<proteinExistence type="predicted"/>
<reference evidence="2" key="1">
    <citation type="submission" date="2023-07" db="EMBL/GenBank/DDBJ databases">
        <title>Sorghum-associated microbial communities from plants grown in Nebraska, USA.</title>
        <authorList>
            <person name="Schachtman D."/>
        </authorList>
    </citation>
    <scope>NUCLEOTIDE SEQUENCE</scope>
    <source>
        <strain evidence="2">BE330</strain>
    </source>
</reference>
<comment type="caution">
    <text evidence="2">The sequence shown here is derived from an EMBL/GenBank/DDBJ whole genome shotgun (WGS) entry which is preliminary data.</text>
</comment>
<dbReference type="EMBL" id="JAVDQK010000028">
    <property type="protein sequence ID" value="MDR6221283.1"/>
    <property type="molecule type" value="Genomic_DNA"/>
</dbReference>
<evidence type="ECO:0000256" key="1">
    <source>
        <dbReference type="SAM" id="MobiDB-lite"/>
    </source>
</evidence>
<protein>
    <submittedName>
        <fullName evidence="2">Uncharacterized protein</fullName>
    </submittedName>
</protein>
<organism evidence="2 3">
    <name type="scientific">Deinococcus soli</name>
    <name type="common">ex Cha et al. 2016</name>
    <dbReference type="NCBI Taxonomy" id="1309411"/>
    <lineage>
        <taxon>Bacteria</taxon>
        <taxon>Thermotogati</taxon>
        <taxon>Deinococcota</taxon>
        <taxon>Deinococci</taxon>
        <taxon>Deinococcales</taxon>
        <taxon>Deinococcaceae</taxon>
        <taxon>Deinococcus</taxon>
    </lineage>
</organism>
<feature type="compositionally biased region" description="Polar residues" evidence="1">
    <location>
        <begin position="189"/>
        <end position="198"/>
    </location>
</feature>
<dbReference type="RefSeq" id="WP_309859061.1">
    <property type="nucleotide sequence ID" value="NZ_JAVDQJ010000026.1"/>
</dbReference>
<gene>
    <name evidence="2" type="ORF">J2Y00_004915</name>
</gene>
<dbReference type="AlphaFoldDB" id="A0AAE4BNE9"/>
<name>A0AAE4BNE9_9DEIO</name>
<evidence type="ECO:0000313" key="3">
    <source>
        <dbReference type="Proteomes" id="UP001185331"/>
    </source>
</evidence>
<evidence type="ECO:0000313" key="2">
    <source>
        <dbReference type="EMBL" id="MDR6221283.1"/>
    </source>
</evidence>